<protein>
    <submittedName>
        <fullName evidence="1">CLUMA_CG015517, isoform A</fullName>
    </submittedName>
</protein>
<dbReference type="EMBL" id="CVRI01000057">
    <property type="protein sequence ID" value="CRL02372.1"/>
    <property type="molecule type" value="Genomic_DNA"/>
</dbReference>
<proteinExistence type="predicted"/>
<organism evidence="1 2">
    <name type="scientific">Clunio marinus</name>
    <dbReference type="NCBI Taxonomy" id="568069"/>
    <lineage>
        <taxon>Eukaryota</taxon>
        <taxon>Metazoa</taxon>
        <taxon>Ecdysozoa</taxon>
        <taxon>Arthropoda</taxon>
        <taxon>Hexapoda</taxon>
        <taxon>Insecta</taxon>
        <taxon>Pterygota</taxon>
        <taxon>Neoptera</taxon>
        <taxon>Endopterygota</taxon>
        <taxon>Diptera</taxon>
        <taxon>Nematocera</taxon>
        <taxon>Chironomoidea</taxon>
        <taxon>Chironomidae</taxon>
        <taxon>Clunio</taxon>
    </lineage>
</organism>
<gene>
    <name evidence="1" type="ORF">CLUMA_CG015517</name>
</gene>
<evidence type="ECO:0000313" key="2">
    <source>
        <dbReference type="Proteomes" id="UP000183832"/>
    </source>
</evidence>
<dbReference type="Proteomes" id="UP000183832">
    <property type="component" value="Unassembled WGS sequence"/>
</dbReference>
<accession>A0A1J1IS41</accession>
<name>A0A1J1IS41_9DIPT</name>
<keyword evidence="2" id="KW-1185">Reference proteome</keyword>
<reference evidence="1 2" key="1">
    <citation type="submission" date="2015-04" db="EMBL/GenBank/DDBJ databases">
        <authorList>
            <person name="Syromyatnikov M.Y."/>
            <person name="Popov V.N."/>
        </authorList>
    </citation>
    <scope>NUCLEOTIDE SEQUENCE [LARGE SCALE GENOMIC DNA]</scope>
</reference>
<dbReference type="AlphaFoldDB" id="A0A1J1IS41"/>
<evidence type="ECO:0000313" key="1">
    <source>
        <dbReference type="EMBL" id="CRL02372.1"/>
    </source>
</evidence>
<sequence>MRNHLFYDDGQYSVLGKGIGDNGSGNDCEFSMQQTDTKADEYSEVGTITWQVKSFFVMFYYASQSKISVLSFKWIRSFSFH</sequence>